<reference evidence="1" key="1">
    <citation type="submission" date="2023-08" db="EMBL/GenBank/DDBJ databases">
        <title>WGS of pathogenic bacterial species, Los Angeles County Public Health Laboratories.</title>
        <authorList>
            <person name="Garrigues J.M."/>
            <person name="Green N.M."/>
        </authorList>
    </citation>
    <scope>NUCLEOTIDE SEQUENCE</scope>
    <source>
        <strain evidence="1">LACPHL-BACT-2023-00068</strain>
    </source>
</reference>
<dbReference type="AlphaFoldDB" id="A0AAW8HKQ1"/>
<gene>
    <name evidence="1" type="ORF">RBJ30_08240</name>
</gene>
<proteinExistence type="predicted"/>
<protein>
    <recommendedName>
        <fullName evidence="3">Glycosyltransferase 2-like domain-containing protein</fullName>
    </recommendedName>
</protein>
<accession>A0AAW8HKQ1</accession>
<dbReference type="EMBL" id="JAVDNV010000004">
    <property type="protein sequence ID" value="MDQ2309090.1"/>
    <property type="molecule type" value="Genomic_DNA"/>
</dbReference>
<comment type="caution">
    <text evidence="1">The sequence shown here is derived from an EMBL/GenBank/DDBJ whole genome shotgun (WGS) entry which is preliminary data.</text>
</comment>
<sequence>MTCYIIVAIYYERYLSKVLEQINATFKTFNPHIVLINNNPKEIYGAKSHNTCIKGSNAAGEFSAWDEGVAHVVSNYTIKDDDVFIFLNDTFCHHRIFTSIDRYVYRKSIITMQDNIIRGEFNQSTETLKIYDTPLKGWISSYFFCCRWQSAKRLQPFSKAARLDPEVKIKIQNDLRNRTVEIPFFSSGLNTHLTKWLFPAGSRGWHGKSKDINDGMMFFKLQAILNEKLLSYTAVTESINVEGIYETWLLNRYNFYRYKTYNFIRKLKLFCKSRFHK</sequence>
<evidence type="ECO:0000313" key="2">
    <source>
        <dbReference type="Proteomes" id="UP001236270"/>
    </source>
</evidence>
<evidence type="ECO:0008006" key="3">
    <source>
        <dbReference type="Google" id="ProtNLM"/>
    </source>
</evidence>
<organism evidence="1 2">
    <name type="scientific">Pluralibacter gergoviae</name>
    <name type="common">Enterobacter gergoviae</name>
    <dbReference type="NCBI Taxonomy" id="61647"/>
    <lineage>
        <taxon>Bacteria</taxon>
        <taxon>Pseudomonadati</taxon>
        <taxon>Pseudomonadota</taxon>
        <taxon>Gammaproteobacteria</taxon>
        <taxon>Enterobacterales</taxon>
        <taxon>Enterobacteriaceae</taxon>
        <taxon>Pluralibacter</taxon>
    </lineage>
</organism>
<dbReference type="Proteomes" id="UP001236270">
    <property type="component" value="Unassembled WGS sequence"/>
</dbReference>
<dbReference type="GeneID" id="61386731"/>
<name>A0AAW8HKQ1_PLUGE</name>
<evidence type="ECO:0000313" key="1">
    <source>
        <dbReference type="EMBL" id="MDQ2309090.1"/>
    </source>
</evidence>
<dbReference type="RefSeq" id="WP_146144453.1">
    <property type="nucleotide sequence ID" value="NZ_CP020388.1"/>
</dbReference>